<reference evidence="2" key="1">
    <citation type="journal article" date="2019" name="Int. J. Syst. Evol. Microbiol.">
        <title>The Global Catalogue of Microorganisms (GCM) 10K type strain sequencing project: providing services to taxonomists for standard genome sequencing and annotation.</title>
        <authorList>
            <consortium name="The Broad Institute Genomics Platform"/>
            <consortium name="The Broad Institute Genome Sequencing Center for Infectious Disease"/>
            <person name="Wu L."/>
            <person name="Ma J."/>
        </authorList>
    </citation>
    <scope>NUCLEOTIDE SEQUENCE [LARGE SCALE GENOMIC DNA]</scope>
    <source>
        <strain evidence="2">JCM 31920</strain>
    </source>
</reference>
<dbReference type="RefSeq" id="WP_345026205.1">
    <property type="nucleotide sequence ID" value="NZ_BAABEY010000001.1"/>
</dbReference>
<sequence>MAENSIAKRALEQGKGVLRLTPTWVPRSFCVPGRRIKLHPDDYYVLGGERGGIDERWLSSTTPAKNGPLTGEHEGLSFIILEENGTEHKVLLKDAIDELKGQIIGDRLWNEYQSWPMYSKFFDNMGPLPHHIHHNDEHAALIGQKGKPEAYYFPPQLNNHGGDFPYTFFGIAPGTTKEQIRECLVNFTKGDNKITNYSQAFRLEPGTGWDVPPGMLHAPGSMCTYEPQKASDVFAMYQSLVNEAIIPEELLWNGTPEDRKGDYDQLMEVIDWDLNVAPNILETRFMAPKPVRPIEETEPEGYIEKWVCYRSEAFSAKELTVLPGKTVTIKDAAAYGLIVMQGHGKLGVWDIETPALIRYGQNTSDEFFVTEKAAQEGITISNPSANDPIVILKHFGPNNPDLVVG</sequence>
<protein>
    <recommendedName>
        <fullName evidence="3">Mannose-6-phosphate isomerase</fullName>
    </recommendedName>
</protein>
<dbReference type="InterPro" id="IPR011051">
    <property type="entry name" value="RmlC_Cupin_sf"/>
</dbReference>
<evidence type="ECO:0000313" key="1">
    <source>
        <dbReference type="EMBL" id="GAA4431684.1"/>
    </source>
</evidence>
<name>A0ABP8LNL0_9BACT</name>
<dbReference type="EMBL" id="BAABEY010000001">
    <property type="protein sequence ID" value="GAA4431684.1"/>
    <property type="molecule type" value="Genomic_DNA"/>
</dbReference>
<comment type="caution">
    <text evidence="1">The sequence shown here is derived from an EMBL/GenBank/DDBJ whole genome shotgun (WGS) entry which is preliminary data.</text>
</comment>
<gene>
    <name evidence="1" type="ORF">GCM10023091_02800</name>
</gene>
<keyword evidence="2" id="KW-1185">Reference proteome</keyword>
<evidence type="ECO:0008006" key="3">
    <source>
        <dbReference type="Google" id="ProtNLM"/>
    </source>
</evidence>
<evidence type="ECO:0000313" key="2">
    <source>
        <dbReference type="Proteomes" id="UP001501508"/>
    </source>
</evidence>
<dbReference type="Proteomes" id="UP001501508">
    <property type="component" value="Unassembled WGS sequence"/>
</dbReference>
<dbReference type="InterPro" id="IPR014710">
    <property type="entry name" value="RmlC-like_jellyroll"/>
</dbReference>
<dbReference type="Gene3D" id="2.60.120.10">
    <property type="entry name" value="Jelly Rolls"/>
    <property type="match status" value="1"/>
</dbReference>
<accession>A0ABP8LNL0</accession>
<organism evidence="1 2">
    <name type="scientific">Ravibacter arvi</name>
    <dbReference type="NCBI Taxonomy" id="2051041"/>
    <lineage>
        <taxon>Bacteria</taxon>
        <taxon>Pseudomonadati</taxon>
        <taxon>Bacteroidota</taxon>
        <taxon>Cytophagia</taxon>
        <taxon>Cytophagales</taxon>
        <taxon>Spirosomataceae</taxon>
        <taxon>Ravibacter</taxon>
    </lineage>
</organism>
<proteinExistence type="predicted"/>
<dbReference type="SUPFAM" id="SSF51182">
    <property type="entry name" value="RmlC-like cupins"/>
    <property type="match status" value="1"/>
</dbReference>